<dbReference type="Pfam" id="PF09537">
    <property type="entry name" value="DUF2383"/>
    <property type="match status" value="1"/>
</dbReference>
<dbReference type="Proteomes" id="UP000319852">
    <property type="component" value="Chromosome"/>
</dbReference>
<dbReference type="OrthoDB" id="268257at2"/>
<feature type="domain" description="DUF2383" evidence="1">
    <location>
        <begin position="16"/>
        <end position="125"/>
    </location>
</feature>
<dbReference type="PIRSF" id="PIRSF029477">
    <property type="entry name" value="UCP029477"/>
    <property type="match status" value="1"/>
</dbReference>
<dbReference type="InterPro" id="IPR012347">
    <property type="entry name" value="Ferritin-like"/>
</dbReference>
<dbReference type="InterPro" id="IPR019052">
    <property type="entry name" value="DUF2383"/>
</dbReference>
<name>A0A517N2Q7_9BACT</name>
<dbReference type="InterPro" id="IPR009078">
    <property type="entry name" value="Ferritin-like_SF"/>
</dbReference>
<sequence length="159" mass="17555">MSIATPETVADLKPEVIENLKKIRQANIDSADGFTEAGKELSDPQLAEKFQKWAQQRRANSTELGNLIATNGEEVCREGSWLAALHRSYISLKTALSSDDKQAVLNEAEAGEDHIKGAYEEVLKETPGSAVNDVLQRQYAEVKAVHDRVRDLRDACKCS</sequence>
<gene>
    <name evidence="2" type="ORF">HG15A2_47680</name>
</gene>
<evidence type="ECO:0000313" key="2">
    <source>
        <dbReference type="EMBL" id="QDT01426.1"/>
    </source>
</evidence>
<dbReference type="RefSeq" id="WP_145063609.1">
    <property type="nucleotide sequence ID" value="NZ_CP036263.1"/>
</dbReference>
<dbReference type="AlphaFoldDB" id="A0A517N2Q7"/>
<accession>A0A517N2Q7</accession>
<dbReference type="InterPro" id="IPR011971">
    <property type="entry name" value="CHP02284"/>
</dbReference>
<dbReference type="SUPFAM" id="SSF47240">
    <property type="entry name" value="Ferritin-like"/>
    <property type="match status" value="1"/>
</dbReference>
<keyword evidence="3" id="KW-1185">Reference proteome</keyword>
<proteinExistence type="predicted"/>
<evidence type="ECO:0000259" key="1">
    <source>
        <dbReference type="Pfam" id="PF09537"/>
    </source>
</evidence>
<dbReference type="KEGG" id="amob:HG15A2_47680"/>
<dbReference type="InterPro" id="IPR016920">
    <property type="entry name" value="UCP029477"/>
</dbReference>
<reference evidence="2 3" key="1">
    <citation type="submission" date="2019-02" db="EMBL/GenBank/DDBJ databases">
        <title>Deep-cultivation of Planctomycetes and their phenomic and genomic characterization uncovers novel biology.</title>
        <authorList>
            <person name="Wiegand S."/>
            <person name="Jogler M."/>
            <person name="Boedeker C."/>
            <person name="Pinto D."/>
            <person name="Vollmers J."/>
            <person name="Rivas-Marin E."/>
            <person name="Kohn T."/>
            <person name="Peeters S.H."/>
            <person name="Heuer A."/>
            <person name="Rast P."/>
            <person name="Oberbeckmann S."/>
            <person name="Bunk B."/>
            <person name="Jeske O."/>
            <person name="Meyerdierks A."/>
            <person name="Storesund J.E."/>
            <person name="Kallscheuer N."/>
            <person name="Luecker S."/>
            <person name="Lage O.M."/>
            <person name="Pohl T."/>
            <person name="Merkel B.J."/>
            <person name="Hornburger P."/>
            <person name="Mueller R.-W."/>
            <person name="Bruemmer F."/>
            <person name="Labrenz M."/>
            <person name="Spormann A.M."/>
            <person name="Op den Camp H."/>
            <person name="Overmann J."/>
            <person name="Amann R."/>
            <person name="Jetten M.S.M."/>
            <person name="Mascher T."/>
            <person name="Medema M.H."/>
            <person name="Devos D.P."/>
            <person name="Kaster A.-K."/>
            <person name="Ovreas L."/>
            <person name="Rohde M."/>
            <person name="Galperin M.Y."/>
            <person name="Jogler C."/>
        </authorList>
    </citation>
    <scope>NUCLEOTIDE SEQUENCE [LARGE SCALE GENOMIC DNA]</scope>
    <source>
        <strain evidence="2 3">HG15A2</strain>
    </source>
</reference>
<dbReference type="NCBIfam" id="TIGR02284">
    <property type="entry name" value="PA2169 family four-helix-bundle protein"/>
    <property type="match status" value="1"/>
</dbReference>
<dbReference type="EMBL" id="CP036263">
    <property type="protein sequence ID" value="QDT01426.1"/>
    <property type="molecule type" value="Genomic_DNA"/>
</dbReference>
<protein>
    <recommendedName>
        <fullName evidence="1">DUF2383 domain-containing protein</fullName>
    </recommendedName>
</protein>
<dbReference type="Gene3D" id="1.20.1260.10">
    <property type="match status" value="1"/>
</dbReference>
<evidence type="ECO:0000313" key="3">
    <source>
        <dbReference type="Proteomes" id="UP000319852"/>
    </source>
</evidence>
<organism evidence="2 3">
    <name type="scientific">Adhaeretor mobilis</name>
    <dbReference type="NCBI Taxonomy" id="1930276"/>
    <lineage>
        <taxon>Bacteria</taxon>
        <taxon>Pseudomonadati</taxon>
        <taxon>Planctomycetota</taxon>
        <taxon>Planctomycetia</taxon>
        <taxon>Pirellulales</taxon>
        <taxon>Lacipirellulaceae</taxon>
        <taxon>Adhaeretor</taxon>
    </lineage>
</organism>